<comment type="caution">
    <text evidence="2">The sequence shown here is derived from an EMBL/GenBank/DDBJ whole genome shotgun (WGS) entry which is preliminary data.</text>
</comment>
<dbReference type="OrthoDB" id="529273at2759"/>
<proteinExistence type="predicted"/>
<protein>
    <submittedName>
        <fullName evidence="2">Uncharacterized protein</fullName>
    </submittedName>
</protein>
<accession>A0A9P4PL52</accession>
<evidence type="ECO:0000256" key="1">
    <source>
        <dbReference type="SAM" id="Phobius"/>
    </source>
</evidence>
<dbReference type="AlphaFoldDB" id="A0A9P4PL52"/>
<dbReference type="EMBL" id="MU001498">
    <property type="protein sequence ID" value="KAF2446055.1"/>
    <property type="molecule type" value="Genomic_DNA"/>
</dbReference>
<feature type="transmembrane region" description="Helical" evidence="1">
    <location>
        <begin position="21"/>
        <end position="43"/>
    </location>
</feature>
<keyword evidence="1" id="KW-0472">Membrane</keyword>
<organism evidence="2 3">
    <name type="scientific">Karstenula rhodostoma CBS 690.94</name>
    <dbReference type="NCBI Taxonomy" id="1392251"/>
    <lineage>
        <taxon>Eukaryota</taxon>
        <taxon>Fungi</taxon>
        <taxon>Dikarya</taxon>
        <taxon>Ascomycota</taxon>
        <taxon>Pezizomycotina</taxon>
        <taxon>Dothideomycetes</taxon>
        <taxon>Pleosporomycetidae</taxon>
        <taxon>Pleosporales</taxon>
        <taxon>Massarineae</taxon>
        <taxon>Didymosphaeriaceae</taxon>
        <taxon>Karstenula</taxon>
    </lineage>
</organism>
<evidence type="ECO:0000313" key="3">
    <source>
        <dbReference type="Proteomes" id="UP000799764"/>
    </source>
</evidence>
<evidence type="ECO:0000313" key="2">
    <source>
        <dbReference type="EMBL" id="KAF2446055.1"/>
    </source>
</evidence>
<keyword evidence="1" id="KW-1133">Transmembrane helix</keyword>
<feature type="transmembrane region" description="Helical" evidence="1">
    <location>
        <begin position="506"/>
        <end position="524"/>
    </location>
</feature>
<feature type="transmembrane region" description="Helical" evidence="1">
    <location>
        <begin position="63"/>
        <end position="87"/>
    </location>
</feature>
<sequence length="622" mass="67727">MTDRKYMSLGPTKPEKRQNGWLWPMSGLIATSALGIALTIMNARNWRSSEHTASLVLANRSSIAVAVQILSSILGFLQIHALCYTIASSFRVSQLLRAYSLDTMRFVDAVSRPTIAWHGRWHLGLISAVFLGFSFIPAALWSGALTPVVAEKQVWRTIDIPTFVSGNYSEVDMFKAGNNTASQRIDGYGTSPVWITSEGLFTFDLSLSSVSGTFQGLASASSNASHTDGFRPKFDSSGYRFDGRSHGAGASAGLISIPNTSAPAWYEYYEVGLKTNTTCMRNESADFSIAYAQSDDKHFRHEFTSNGTFANGVRVPTHYPMLAPQRQDIFIWAVGHAAPHMPAANKTLVSLAADPTTKEDVWDFHQFNNIQCEVTFLATNFSVTVNVTGKTVKVSDNGRVPTPAWANVVLQHLDDPFSRYSGNDRIVFGSQLGHSIVLNINQLRMLPEFKDDKSDRTLFQGLKDYIESLFDNGVGMLSATRLVGANQTVEVPALVGIPAVTYGRPAFVYVLLGINCIVLLVFLVEATRTRFWRSMASLYLGDVGGVIAAASQGGDALAVKASGRSKGDIGEITVRLVRMGDGDREAIVLPEMAGRVGDEGSIRGSSDTVRLISLPARTYRDA</sequence>
<feature type="transmembrane region" description="Helical" evidence="1">
    <location>
        <begin position="121"/>
        <end position="141"/>
    </location>
</feature>
<gene>
    <name evidence="2" type="ORF">P171DRAFT_430293</name>
</gene>
<keyword evidence="1" id="KW-0812">Transmembrane</keyword>
<dbReference type="Proteomes" id="UP000799764">
    <property type="component" value="Unassembled WGS sequence"/>
</dbReference>
<reference evidence="2" key="1">
    <citation type="journal article" date="2020" name="Stud. Mycol.">
        <title>101 Dothideomycetes genomes: a test case for predicting lifestyles and emergence of pathogens.</title>
        <authorList>
            <person name="Haridas S."/>
            <person name="Albert R."/>
            <person name="Binder M."/>
            <person name="Bloem J."/>
            <person name="Labutti K."/>
            <person name="Salamov A."/>
            <person name="Andreopoulos B."/>
            <person name="Baker S."/>
            <person name="Barry K."/>
            <person name="Bills G."/>
            <person name="Bluhm B."/>
            <person name="Cannon C."/>
            <person name="Castanera R."/>
            <person name="Culley D."/>
            <person name="Daum C."/>
            <person name="Ezra D."/>
            <person name="Gonzalez J."/>
            <person name="Henrissat B."/>
            <person name="Kuo A."/>
            <person name="Liang C."/>
            <person name="Lipzen A."/>
            <person name="Lutzoni F."/>
            <person name="Magnuson J."/>
            <person name="Mondo S."/>
            <person name="Nolan M."/>
            <person name="Ohm R."/>
            <person name="Pangilinan J."/>
            <person name="Park H.-J."/>
            <person name="Ramirez L."/>
            <person name="Alfaro M."/>
            <person name="Sun H."/>
            <person name="Tritt A."/>
            <person name="Yoshinaga Y."/>
            <person name="Zwiers L.-H."/>
            <person name="Turgeon B."/>
            <person name="Goodwin S."/>
            <person name="Spatafora J."/>
            <person name="Crous P."/>
            <person name="Grigoriev I."/>
        </authorList>
    </citation>
    <scope>NUCLEOTIDE SEQUENCE</scope>
    <source>
        <strain evidence="2">CBS 690.94</strain>
    </source>
</reference>
<name>A0A9P4PL52_9PLEO</name>
<keyword evidence="3" id="KW-1185">Reference proteome</keyword>